<dbReference type="Gene3D" id="1.10.510.10">
    <property type="entry name" value="Transferase(Phosphotransferase) domain 1"/>
    <property type="match status" value="1"/>
</dbReference>
<dbReference type="InterPro" id="IPR008271">
    <property type="entry name" value="Ser/Thr_kinase_AS"/>
</dbReference>
<sequence>MSYLHKNEVIHRDLKTDNILMDEYLCPKIADFGLSKVYNAVSKSMRIQSKSGQMGTPCYMAPEIFSKNQYSKSSDVYAFAMIVYEIVSGYPPFKGTDMYNILKKLVNKERPIIPSFVPHAYSQLIEKCWSQDPKDRPSFDEIVEELKSNSDFITDLVDENDFLVYRDFLEDYESTFDFNNSIHFNSFIKKKATEFK</sequence>
<reference evidence="2 3" key="1">
    <citation type="submission" date="2024-04" db="EMBL/GenBank/DDBJ databases">
        <title>Tritrichomonas musculus Genome.</title>
        <authorList>
            <person name="Alves-Ferreira E."/>
            <person name="Grigg M."/>
            <person name="Lorenzi H."/>
            <person name="Galac M."/>
        </authorList>
    </citation>
    <scope>NUCLEOTIDE SEQUENCE [LARGE SCALE GENOMIC DNA]</scope>
    <source>
        <strain evidence="2 3">EAF2021</strain>
    </source>
</reference>
<dbReference type="EMBL" id="JAPFFF010000054">
    <property type="protein sequence ID" value="KAK8838757.1"/>
    <property type="molecule type" value="Genomic_DNA"/>
</dbReference>
<dbReference type="Pfam" id="PF07714">
    <property type="entry name" value="PK_Tyr_Ser-Thr"/>
    <property type="match status" value="1"/>
</dbReference>
<dbReference type="PROSITE" id="PS00108">
    <property type="entry name" value="PROTEIN_KINASE_ST"/>
    <property type="match status" value="1"/>
</dbReference>
<dbReference type="SMART" id="SM00220">
    <property type="entry name" value="S_TKc"/>
    <property type="match status" value="1"/>
</dbReference>
<evidence type="ECO:0000313" key="2">
    <source>
        <dbReference type="EMBL" id="KAK8838757.1"/>
    </source>
</evidence>
<dbReference type="InterPro" id="IPR001245">
    <property type="entry name" value="Ser-Thr/Tyr_kinase_cat_dom"/>
</dbReference>
<name>A0ABR2GZG1_9EUKA</name>
<gene>
    <name evidence="2" type="ORF">M9Y10_032796</name>
</gene>
<keyword evidence="3" id="KW-1185">Reference proteome</keyword>
<evidence type="ECO:0000259" key="1">
    <source>
        <dbReference type="PROSITE" id="PS50011"/>
    </source>
</evidence>
<proteinExistence type="predicted"/>
<dbReference type="InterPro" id="IPR011009">
    <property type="entry name" value="Kinase-like_dom_sf"/>
</dbReference>
<protein>
    <recommendedName>
        <fullName evidence="1">Protein kinase domain-containing protein</fullName>
    </recommendedName>
</protein>
<dbReference type="InterPro" id="IPR000719">
    <property type="entry name" value="Prot_kinase_dom"/>
</dbReference>
<dbReference type="PRINTS" id="PR00109">
    <property type="entry name" value="TYRKINASE"/>
</dbReference>
<dbReference type="InterPro" id="IPR053215">
    <property type="entry name" value="TKL_Ser/Thr_kinase"/>
</dbReference>
<feature type="domain" description="Protein kinase" evidence="1">
    <location>
        <begin position="1"/>
        <end position="153"/>
    </location>
</feature>
<dbReference type="PROSITE" id="PS50011">
    <property type="entry name" value="PROTEIN_KINASE_DOM"/>
    <property type="match status" value="1"/>
</dbReference>
<dbReference type="SUPFAM" id="SSF56112">
    <property type="entry name" value="Protein kinase-like (PK-like)"/>
    <property type="match status" value="1"/>
</dbReference>
<comment type="caution">
    <text evidence="2">The sequence shown here is derived from an EMBL/GenBank/DDBJ whole genome shotgun (WGS) entry which is preliminary data.</text>
</comment>
<dbReference type="Proteomes" id="UP001470230">
    <property type="component" value="Unassembled WGS sequence"/>
</dbReference>
<evidence type="ECO:0000313" key="3">
    <source>
        <dbReference type="Proteomes" id="UP001470230"/>
    </source>
</evidence>
<organism evidence="2 3">
    <name type="scientific">Tritrichomonas musculus</name>
    <dbReference type="NCBI Taxonomy" id="1915356"/>
    <lineage>
        <taxon>Eukaryota</taxon>
        <taxon>Metamonada</taxon>
        <taxon>Parabasalia</taxon>
        <taxon>Tritrichomonadida</taxon>
        <taxon>Tritrichomonadidae</taxon>
        <taxon>Tritrichomonas</taxon>
    </lineage>
</organism>
<dbReference type="PANTHER" id="PTHR45756">
    <property type="entry name" value="PALMITOYLTRANSFERASE"/>
    <property type="match status" value="1"/>
</dbReference>
<accession>A0ABR2GZG1</accession>
<dbReference type="PANTHER" id="PTHR45756:SF1">
    <property type="entry name" value="PROTEIN KINASE DOMAIN CONTAINING PROTEIN"/>
    <property type="match status" value="1"/>
</dbReference>